<organism evidence="1 2">
    <name type="scientific">Rhizoctonia solani</name>
    <dbReference type="NCBI Taxonomy" id="456999"/>
    <lineage>
        <taxon>Eukaryota</taxon>
        <taxon>Fungi</taxon>
        <taxon>Dikarya</taxon>
        <taxon>Basidiomycota</taxon>
        <taxon>Agaricomycotina</taxon>
        <taxon>Agaricomycetes</taxon>
        <taxon>Cantharellales</taxon>
        <taxon>Ceratobasidiaceae</taxon>
        <taxon>Rhizoctonia</taxon>
    </lineage>
</organism>
<gene>
    <name evidence="1" type="ORF">RDB_LOCUS66818</name>
</gene>
<dbReference type="AlphaFoldDB" id="A0A8H3GTL1"/>
<evidence type="ECO:0000313" key="2">
    <source>
        <dbReference type="Proteomes" id="UP000663853"/>
    </source>
</evidence>
<sequence>MIHHRWAYFLNTQELVNLFKECGGGIGNFDPEDVVFFVGKPVPNIRESVDRGLARRCKDIFERSPDPCRVVRESLSLQWDLTARDGSVHRLHLMEFLQSDLEGDRYPLTEEELALFPSQRAASSSSSGTS</sequence>
<comment type="caution">
    <text evidence="1">The sequence shown here is derived from an EMBL/GenBank/DDBJ whole genome shotgun (WGS) entry which is preliminary data.</text>
</comment>
<protein>
    <submittedName>
        <fullName evidence="1">Uncharacterized protein</fullName>
    </submittedName>
</protein>
<accession>A0A8H3GTL1</accession>
<evidence type="ECO:0000313" key="1">
    <source>
        <dbReference type="EMBL" id="CAE6464771.1"/>
    </source>
</evidence>
<dbReference type="Proteomes" id="UP000663853">
    <property type="component" value="Unassembled WGS sequence"/>
</dbReference>
<name>A0A8H3GTL1_9AGAM</name>
<dbReference type="EMBL" id="CAJMXA010001569">
    <property type="protein sequence ID" value="CAE6464771.1"/>
    <property type="molecule type" value="Genomic_DNA"/>
</dbReference>
<proteinExistence type="predicted"/>
<reference evidence="1" key="1">
    <citation type="submission" date="2021-01" db="EMBL/GenBank/DDBJ databases">
        <authorList>
            <person name="Kaushik A."/>
        </authorList>
    </citation>
    <scope>NUCLEOTIDE SEQUENCE</scope>
    <source>
        <strain evidence="1">AG6-10EEA</strain>
    </source>
</reference>